<name>D1FPV0_SIMNI</name>
<dbReference type="GO" id="GO:0004252">
    <property type="term" value="F:serine-type endopeptidase activity"/>
    <property type="evidence" value="ECO:0007669"/>
    <property type="project" value="InterPro"/>
</dbReference>
<evidence type="ECO:0000313" key="6">
    <source>
        <dbReference type="EMBL" id="ACZ28205.1"/>
    </source>
</evidence>
<dbReference type="InterPro" id="IPR001254">
    <property type="entry name" value="Trypsin_dom"/>
</dbReference>
<accession>D1FPV0</accession>
<dbReference type="InterPro" id="IPR009003">
    <property type="entry name" value="Peptidase_S1_PA"/>
</dbReference>
<feature type="signal peptide" evidence="4">
    <location>
        <begin position="1"/>
        <end position="18"/>
    </location>
</feature>
<dbReference type="PANTHER" id="PTHR24256">
    <property type="entry name" value="TRYPTASE-RELATED"/>
    <property type="match status" value="1"/>
</dbReference>
<feature type="domain" description="Peptidase S1" evidence="5">
    <location>
        <begin position="16"/>
        <end position="241"/>
    </location>
</feature>
<dbReference type="Pfam" id="PF00089">
    <property type="entry name" value="Trypsin"/>
    <property type="match status" value="1"/>
</dbReference>
<evidence type="ECO:0000256" key="4">
    <source>
        <dbReference type="SAM" id="SignalP"/>
    </source>
</evidence>
<evidence type="ECO:0000259" key="5">
    <source>
        <dbReference type="PROSITE" id="PS50240"/>
    </source>
</evidence>
<dbReference type="Gene3D" id="2.40.10.10">
    <property type="entry name" value="Trypsin-like serine proteases"/>
    <property type="match status" value="1"/>
</dbReference>
<keyword evidence="6" id="KW-0645">Protease</keyword>
<organism evidence="6">
    <name type="scientific">Simulium nigrimanum</name>
    <name type="common">Black fly</name>
    <dbReference type="NCBI Taxonomy" id="683695"/>
    <lineage>
        <taxon>Eukaryota</taxon>
        <taxon>Metazoa</taxon>
        <taxon>Ecdysozoa</taxon>
        <taxon>Arthropoda</taxon>
        <taxon>Hexapoda</taxon>
        <taxon>Insecta</taxon>
        <taxon>Pterygota</taxon>
        <taxon>Neoptera</taxon>
        <taxon>Endopterygota</taxon>
        <taxon>Diptera</taxon>
        <taxon>Nematocera</taxon>
        <taxon>Chironomoidea</taxon>
        <taxon>Simuliidae</taxon>
        <taxon>Simulium</taxon>
    </lineage>
</organism>
<protein>
    <submittedName>
        <fullName evidence="6">Salivary serine protease</fullName>
    </submittedName>
</protein>
<dbReference type="InterPro" id="IPR043504">
    <property type="entry name" value="Peptidase_S1_PA_chymotrypsin"/>
</dbReference>
<evidence type="ECO:0000256" key="2">
    <source>
        <dbReference type="ARBA" id="ARBA00023180"/>
    </source>
</evidence>
<reference evidence="6" key="1">
    <citation type="submission" date="2009-10" db="EMBL/GenBank/DDBJ databases">
        <title>An Insight into the Sialotranscriptome of Simulium nigrimanum, a Black Fly Associated with Fogo Selvagem in South America.</title>
        <authorList>
            <person name="Ribeiro J.M.C."/>
            <person name="Valenzuela J.G."/>
            <person name="Pham V.M."/>
            <person name="Kleeman L."/>
            <person name="Barbian K.D."/>
            <person name="Favreau A.J."/>
            <person name="Eaton D.P."/>
            <person name="Aoki V."/>
            <person name="Hans-Filho G."/>
            <person name="Rivitti E.A."/>
            <person name="Diaz L.A."/>
        </authorList>
    </citation>
    <scope>NUCLEOTIDE SEQUENCE</scope>
    <source>
        <tissue evidence="6">Salivary glands</tissue>
    </source>
</reference>
<dbReference type="SUPFAM" id="SSF50494">
    <property type="entry name" value="Trypsin-like serine proteases"/>
    <property type="match status" value="1"/>
</dbReference>
<keyword evidence="6" id="KW-0378">Hydrolase</keyword>
<keyword evidence="1" id="KW-1015">Disulfide bond</keyword>
<sequence>MSFLTPTLFLLGLNAVLANTFTYKPAVSNEEFPWFCTVYDNEDFRPVCYCTILSKNAILTATRCFKNKDIRNTDEPKYHVRFGSIAENSLRKLTHVKEIVSSGNQHFIILRPKVPIEGYHAIELNESQFKTPDQITIATFNSYGSQDLMKSQVYMVTTKLSKDPKSCEFSYPYHFCAVESNNRCNIGLGAGAVSQSPRNSSRWMLHGVAVQSRKCDGDPKHADLFVKIDTDQWNWIKHNLN</sequence>
<proteinExistence type="evidence at transcript level"/>
<dbReference type="PROSITE" id="PS50240">
    <property type="entry name" value="TRYPSIN_DOM"/>
    <property type="match status" value="1"/>
</dbReference>
<keyword evidence="2" id="KW-0325">Glycoprotein</keyword>
<dbReference type="EMBL" id="EZ419850">
    <property type="protein sequence ID" value="ACZ28205.1"/>
    <property type="molecule type" value="mRNA"/>
</dbReference>
<dbReference type="AlphaFoldDB" id="D1FPV0"/>
<keyword evidence="4" id="KW-0732">Signal</keyword>
<comment type="similarity">
    <text evidence="3">Belongs to the peptidase S1 family. CLIP subfamily.</text>
</comment>
<feature type="chain" id="PRO_5003022401" evidence="4">
    <location>
        <begin position="19"/>
        <end position="241"/>
    </location>
</feature>
<evidence type="ECO:0000256" key="3">
    <source>
        <dbReference type="ARBA" id="ARBA00024195"/>
    </source>
</evidence>
<dbReference type="InterPro" id="IPR051487">
    <property type="entry name" value="Ser/Thr_Proteases_Immune/Dev"/>
</dbReference>
<dbReference type="GO" id="GO:0006508">
    <property type="term" value="P:proteolysis"/>
    <property type="evidence" value="ECO:0007669"/>
    <property type="project" value="UniProtKB-KW"/>
</dbReference>
<evidence type="ECO:0000256" key="1">
    <source>
        <dbReference type="ARBA" id="ARBA00023157"/>
    </source>
</evidence>